<protein>
    <submittedName>
        <fullName evidence="2">Uncharacterized protein</fullName>
    </submittedName>
</protein>
<keyword evidence="3" id="KW-1185">Reference proteome</keyword>
<dbReference type="AlphaFoldDB" id="A0A2Z7CWB1"/>
<organism evidence="2 3">
    <name type="scientific">Dorcoceras hygrometricum</name>
    <dbReference type="NCBI Taxonomy" id="472368"/>
    <lineage>
        <taxon>Eukaryota</taxon>
        <taxon>Viridiplantae</taxon>
        <taxon>Streptophyta</taxon>
        <taxon>Embryophyta</taxon>
        <taxon>Tracheophyta</taxon>
        <taxon>Spermatophyta</taxon>
        <taxon>Magnoliopsida</taxon>
        <taxon>eudicotyledons</taxon>
        <taxon>Gunneridae</taxon>
        <taxon>Pentapetalae</taxon>
        <taxon>asterids</taxon>
        <taxon>lamiids</taxon>
        <taxon>Lamiales</taxon>
        <taxon>Gesneriaceae</taxon>
        <taxon>Didymocarpoideae</taxon>
        <taxon>Trichosporeae</taxon>
        <taxon>Loxocarpinae</taxon>
        <taxon>Dorcoceras</taxon>
    </lineage>
</organism>
<evidence type="ECO:0000313" key="2">
    <source>
        <dbReference type="EMBL" id="KZV51372.1"/>
    </source>
</evidence>
<reference evidence="2 3" key="1">
    <citation type="journal article" date="2015" name="Proc. Natl. Acad. Sci. U.S.A.">
        <title>The resurrection genome of Boea hygrometrica: A blueprint for survival of dehydration.</title>
        <authorList>
            <person name="Xiao L."/>
            <person name="Yang G."/>
            <person name="Zhang L."/>
            <person name="Yang X."/>
            <person name="Zhao S."/>
            <person name="Ji Z."/>
            <person name="Zhou Q."/>
            <person name="Hu M."/>
            <person name="Wang Y."/>
            <person name="Chen M."/>
            <person name="Xu Y."/>
            <person name="Jin H."/>
            <person name="Xiao X."/>
            <person name="Hu G."/>
            <person name="Bao F."/>
            <person name="Hu Y."/>
            <person name="Wan P."/>
            <person name="Li L."/>
            <person name="Deng X."/>
            <person name="Kuang T."/>
            <person name="Xiang C."/>
            <person name="Zhu J.K."/>
            <person name="Oliver M.J."/>
            <person name="He Y."/>
        </authorList>
    </citation>
    <scope>NUCLEOTIDE SEQUENCE [LARGE SCALE GENOMIC DNA]</scope>
    <source>
        <strain evidence="3">cv. XS01</strain>
    </source>
</reference>
<accession>A0A2Z7CWB1</accession>
<feature type="region of interest" description="Disordered" evidence="1">
    <location>
        <begin position="14"/>
        <end position="64"/>
    </location>
</feature>
<dbReference type="Proteomes" id="UP000250235">
    <property type="component" value="Unassembled WGS sequence"/>
</dbReference>
<gene>
    <name evidence="2" type="ORF">F511_36850</name>
</gene>
<name>A0A2Z7CWB1_9LAMI</name>
<proteinExistence type="predicted"/>
<sequence>MFKWVKIEKPWGKPRWRDVPLSAGPWSGGRDRREPPPATPPEPPMRMPPSPALALPPCTCKDSS</sequence>
<feature type="compositionally biased region" description="Pro residues" evidence="1">
    <location>
        <begin position="36"/>
        <end position="51"/>
    </location>
</feature>
<feature type="compositionally biased region" description="Low complexity" evidence="1">
    <location>
        <begin position="52"/>
        <end position="64"/>
    </location>
</feature>
<evidence type="ECO:0000313" key="3">
    <source>
        <dbReference type="Proteomes" id="UP000250235"/>
    </source>
</evidence>
<dbReference type="EMBL" id="KQ991698">
    <property type="protein sequence ID" value="KZV51372.1"/>
    <property type="molecule type" value="Genomic_DNA"/>
</dbReference>
<evidence type="ECO:0000256" key="1">
    <source>
        <dbReference type="SAM" id="MobiDB-lite"/>
    </source>
</evidence>